<feature type="region of interest" description="Disordered" evidence="1">
    <location>
        <begin position="1"/>
        <end position="24"/>
    </location>
</feature>
<feature type="transmembrane region" description="Helical" evidence="2">
    <location>
        <begin position="30"/>
        <end position="55"/>
    </location>
</feature>
<dbReference type="AlphaFoldDB" id="A0A2T0K0A1"/>
<comment type="caution">
    <text evidence="4">The sequence shown here is derived from an EMBL/GenBank/DDBJ whole genome shotgun (WGS) entry which is preliminary data.</text>
</comment>
<accession>A0A2T0K0A1</accession>
<reference evidence="4 5" key="1">
    <citation type="submission" date="2018-03" db="EMBL/GenBank/DDBJ databases">
        <title>Genomic Encyclopedia of Archaeal and Bacterial Type Strains, Phase II (KMG-II): from individual species to whole genera.</title>
        <authorList>
            <person name="Goeker M."/>
        </authorList>
    </citation>
    <scope>NUCLEOTIDE SEQUENCE [LARGE SCALE GENOMIC DNA]</scope>
    <source>
        <strain evidence="4 5">DSM 43146</strain>
    </source>
</reference>
<dbReference type="Pfam" id="PF18075">
    <property type="entry name" value="FtsX_ECD"/>
    <property type="match status" value="1"/>
</dbReference>
<keyword evidence="2" id="KW-1133">Transmembrane helix</keyword>
<dbReference type="Proteomes" id="UP000239415">
    <property type="component" value="Unassembled WGS sequence"/>
</dbReference>
<feature type="compositionally biased region" description="Acidic residues" evidence="1">
    <location>
        <begin position="11"/>
        <end position="21"/>
    </location>
</feature>
<keyword evidence="5" id="KW-1185">Reference proteome</keyword>
<protein>
    <recommendedName>
        <fullName evidence="3">FtsX extracellular domain-containing protein</fullName>
    </recommendedName>
</protein>
<organism evidence="4 5">
    <name type="scientific">Actinoplanes italicus</name>
    <dbReference type="NCBI Taxonomy" id="113567"/>
    <lineage>
        <taxon>Bacteria</taxon>
        <taxon>Bacillati</taxon>
        <taxon>Actinomycetota</taxon>
        <taxon>Actinomycetes</taxon>
        <taxon>Micromonosporales</taxon>
        <taxon>Micromonosporaceae</taxon>
        <taxon>Actinoplanes</taxon>
    </lineage>
</organism>
<dbReference type="Gene3D" id="3.30.70.3040">
    <property type="match status" value="1"/>
</dbReference>
<dbReference type="OrthoDB" id="3293150at2"/>
<gene>
    <name evidence="4" type="ORF">CLV67_12147</name>
</gene>
<dbReference type="EMBL" id="PVMZ01000021">
    <property type="protein sequence ID" value="PRX16000.1"/>
    <property type="molecule type" value="Genomic_DNA"/>
</dbReference>
<evidence type="ECO:0000259" key="3">
    <source>
        <dbReference type="Pfam" id="PF18075"/>
    </source>
</evidence>
<evidence type="ECO:0000313" key="5">
    <source>
        <dbReference type="Proteomes" id="UP000239415"/>
    </source>
</evidence>
<evidence type="ECO:0000256" key="1">
    <source>
        <dbReference type="SAM" id="MobiDB-lite"/>
    </source>
</evidence>
<evidence type="ECO:0000313" key="4">
    <source>
        <dbReference type="EMBL" id="PRX16000.1"/>
    </source>
</evidence>
<keyword evidence="2" id="KW-0812">Transmembrane</keyword>
<evidence type="ECO:0000256" key="2">
    <source>
        <dbReference type="SAM" id="Phobius"/>
    </source>
</evidence>
<sequence length="174" mass="19064">MTDPQPTHDPFDDEPWTEEVGEPPPADRRWLHLLGTAAGALVLGSVASTTVMLLAGWRYVPEREFAVSVAMEPDADTRQRDAVKRALGALPARDGIRLETREQAYQRFRERAGNDPVQLEGITADSMPESLSLTTVGRDFDCGPLPAVREMTGVNRIRVVMRPGSGRPGAELVC</sequence>
<proteinExistence type="predicted"/>
<feature type="domain" description="FtsX extracellular" evidence="3">
    <location>
        <begin position="66"/>
        <end position="155"/>
    </location>
</feature>
<dbReference type="InterPro" id="IPR040690">
    <property type="entry name" value="FtsX_ECD"/>
</dbReference>
<name>A0A2T0K0A1_9ACTN</name>
<keyword evidence="2" id="KW-0472">Membrane</keyword>
<dbReference type="RefSeq" id="WP_146169459.1">
    <property type="nucleotide sequence ID" value="NZ_BOMO01000087.1"/>
</dbReference>